<evidence type="ECO:0000259" key="14">
    <source>
        <dbReference type="PROSITE" id="PS51410"/>
    </source>
</evidence>
<reference evidence="15 16" key="1">
    <citation type="submission" date="2020-02" db="EMBL/GenBank/DDBJ databases">
        <title>Out from the shadows clarifying the taxonomy of the family Cryomorphaceae and related taxa by utilizing the GTDB taxonomic framework.</title>
        <authorList>
            <person name="Bowman J.P."/>
        </authorList>
    </citation>
    <scope>NUCLEOTIDE SEQUENCE [LARGE SCALE GENOMIC DNA]</scope>
    <source>
        <strain evidence="15 16">QSSC 1-22</strain>
    </source>
</reference>
<keyword evidence="8 15" id="KW-0560">Oxidoreductase</keyword>
<dbReference type="Proteomes" id="UP000486602">
    <property type="component" value="Unassembled WGS sequence"/>
</dbReference>
<dbReference type="PROSITE" id="PS00367">
    <property type="entry name" value="BH4_AAA_HYDROXYL_1"/>
    <property type="match status" value="1"/>
</dbReference>
<accession>A0A7K3WNU3</accession>
<dbReference type="InterPro" id="IPR001273">
    <property type="entry name" value="ArAA_hydroxylase"/>
</dbReference>
<feature type="domain" description="Biopterin-dependent aromatic amino acid hydroxylase family profile" evidence="14">
    <location>
        <begin position="1"/>
        <end position="238"/>
    </location>
</feature>
<dbReference type="GO" id="GO:0005506">
    <property type="term" value="F:iron ion binding"/>
    <property type="evidence" value="ECO:0007669"/>
    <property type="project" value="InterPro"/>
</dbReference>
<evidence type="ECO:0000256" key="5">
    <source>
        <dbReference type="ARBA" id="ARBA00011995"/>
    </source>
</evidence>
<evidence type="ECO:0000256" key="11">
    <source>
        <dbReference type="ARBA" id="ARBA00023232"/>
    </source>
</evidence>
<sequence>MMIQTYSAYTDEDFAVWKLLYSRQMEILPKLAAKEYLDALERVNFTADRIPHFNEVNKLLGETTGWKIDVVPHIIPVEEFFPKLERKTFGATTWLRKMSELDYLEEPDMFHDVFGHVPLLSNTTFCAFFHGLSKIAMKHLDNPEILEKLGRMYWFTIEFGLIRESGDLKIYGAGIMSSHGETKYSVSNEPTHLPFDVKTILNKTYNNMIIQDTYFVIDSFEQLFDSLGEIERQVDTSD</sequence>
<comment type="similarity">
    <text evidence="4">Belongs to the biopterin-dependent aromatic amino acid hydroxylase family.</text>
</comment>
<dbReference type="GO" id="GO:0006559">
    <property type="term" value="P:L-phenylalanine catabolic process"/>
    <property type="evidence" value="ECO:0007669"/>
    <property type="project" value="UniProtKB-UniPathway"/>
</dbReference>
<evidence type="ECO:0000256" key="3">
    <source>
        <dbReference type="ARBA" id="ARBA00005088"/>
    </source>
</evidence>
<dbReference type="NCBIfam" id="TIGR01267">
    <property type="entry name" value="Phe4hydrox_mono"/>
    <property type="match status" value="1"/>
</dbReference>
<dbReference type="InterPro" id="IPR036329">
    <property type="entry name" value="Aro-AA_hydroxylase_C_sf"/>
</dbReference>
<evidence type="ECO:0000256" key="8">
    <source>
        <dbReference type="ARBA" id="ARBA00023002"/>
    </source>
</evidence>
<keyword evidence="11" id="KW-0585">Phenylalanine catabolism</keyword>
<dbReference type="GO" id="GO:0004505">
    <property type="term" value="F:phenylalanine 4-monooxygenase activity"/>
    <property type="evidence" value="ECO:0007669"/>
    <property type="project" value="UniProtKB-EC"/>
</dbReference>
<dbReference type="RefSeq" id="WP_163284104.1">
    <property type="nucleotide sequence ID" value="NZ_JAAGVY010000008.1"/>
</dbReference>
<evidence type="ECO:0000256" key="2">
    <source>
        <dbReference type="ARBA" id="ARBA00001954"/>
    </source>
</evidence>
<dbReference type="SUPFAM" id="SSF56534">
    <property type="entry name" value="Aromatic aminoacid monoxygenases, catalytic and oligomerization domains"/>
    <property type="match status" value="1"/>
</dbReference>
<evidence type="ECO:0000313" key="16">
    <source>
        <dbReference type="Proteomes" id="UP000486602"/>
    </source>
</evidence>
<organism evidence="15 16">
    <name type="scientific">Cryomorpha ignava</name>
    <dbReference type="NCBI Taxonomy" id="101383"/>
    <lineage>
        <taxon>Bacteria</taxon>
        <taxon>Pseudomonadati</taxon>
        <taxon>Bacteroidota</taxon>
        <taxon>Flavobacteriia</taxon>
        <taxon>Flavobacteriales</taxon>
        <taxon>Cryomorphaceae</taxon>
        <taxon>Cryomorpha</taxon>
    </lineage>
</organism>
<dbReference type="InterPro" id="IPR005960">
    <property type="entry name" value="Phe-4-hydroxylase_mono"/>
</dbReference>
<evidence type="ECO:0000256" key="12">
    <source>
        <dbReference type="ARBA" id="ARBA00029922"/>
    </source>
</evidence>
<dbReference type="AlphaFoldDB" id="A0A7K3WNU3"/>
<evidence type="ECO:0000256" key="7">
    <source>
        <dbReference type="ARBA" id="ARBA00022723"/>
    </source>
</evidence>
<dbReference type="PANTHER" id="PTHR11473">
    <property type="entry name" value="AROMATIC AMINO ACID HYDROXYLASE"/>
    <property type="match status" value="1"/>
</dbReference>
<keyword evidence="9 13" id="KW-0408">Iron</keyword>
<dbReference type="PRINTS" id="PR00372">
    <property type="entry name" value="FYWHYDRXLASE"/>
</dbReference>
<evidence type="ECO:0000256" key="10">
    <source>
        <dbReference type="ARBA" id="ARBA00023033"/>
    </source>
</evidence>
<keyword evidence="16" id="KW-1185">Reference proteome</keyword>
<evidence type="ECO:0000256" key="1">
    <source>
        <dbReference type="ARBA" id="ARBA00001060"/>
    </source>
</evidence>
<gene>
    <name evidence="15" type="ORF">G3O08_06585</name>
</gene>
<evidence type="ECO:0000256" key="4">
    <source>
        <dbReference type="ARBA" id="ARBA00009712"/>
    </source>
</evidence>
<feature type="binding site" evidence="13">
    <location>
        <position position="158"/>
    </location>
    <ligand>
        <name>Fe cation</name>
        <dbReference type="ChEBI" id="CHEBI:24875"/>
    </ligand>
</feature>
<dbReference type="UniPathway" id="UPA00139">
    <property type="reaction ID" value="UER00337"/>
</dbReference>
<comment type="pathway">
    <text evidence="3">Amino-acid degradation; L-phenylalanine degradation; acetoacetate and fumarate from L-phenylalanine: step 1/6.</text>
</comment>
<evidence type="ECO:0000256" key="9">
    <source>
        <dbReference type="ARBA" id="ARBA00023004"/>
    </source>
</evidence>
<dbReference type="NCBIfam" id="NF008877">
    <property type="entry name" value="PRK11913.1-2"/>
    <property type="match status" value="1"/>
</dbReference>
<dbReference type="InterPro" id="IPR036951">
    <property type="entry name" value="ArAA_hydroxylase_sf"/>
</dbReference>
<keyword evidence="10 15" id="KW-0503">Monooxygenase</keyword>
<dbReference type="EMBL" id="JAAGVY010000008">
    <property type="protein sequence ID" value="NEN23164.1"/>
    <property type="molecule type" value="Genomic_DNA"/>
</dbReference>
<dbReference type="Pfam" id="PF00351">
    <property type="entry name" value="Biopterin_H"/>
    <property type="match status" value="1"/>
</dbReference>
<dbReference type="Gene3D" id="1.10.800.10">
    <property type="entry name" value="Aromatic amino acid hydroxylase"/>
    <property type="match status" value="1"/>
</dbReference>
<evidence type="ECO:0000313" key="15">
    <source>
        <dbReference type="EMBL" id="NEN23164.1"/>
    </source>
</evidence>
<dbReference type="PROSITE" id="PS51410">
    <property type="entry name" value="BH4_AAA_HYDROXYL_2"/>
    <property type="match status" value="1"/>
</dbReference>
<comment type="cofactor">
    <cofactor evidence="2 13">
        <name>Fe(2+)</name>
        <dbReference type="ChEBI" id="CHEBI:29033"/>
    </cofactor>
</comment>
<feature type="binding site" evidence="13">
    <location>
        <position position="111"/>
    </location>
    <ligand>
        <name>Fe cation</name>
        <dbReference type="ChEBI" id="CHEBI:24875"/>
    </ligand>
</feature>
<dbReference type="InterPro" id="IPR019774">
    <property type="entry name" value="Aromatic-AA_hydroxylase_C"/>
</dbReference>
<dbReference type="InterPro" id="IPR018301">
    <property type="entry name" value="ArAA_hydroxylase_Fe/CU_BS"/>
</dbReference>
<evidence type="ECO:0000256" key="13">
    <source>
        <dbReference type="PIRSR" id="PIRSR601273-2"/>
    </source>
</evidence>
<name>A0A7K3WNU3_9FLAO</name>
<keyword evidence="7 13" id="KW-0479">Metal-binding</keyword>
<dbReference type="EC" id="1.14.16.1" evidence="5"/>
<proteinExistence type="inferred from homology"/>
<comment type="caution">
    <text evidence="15">The sequence shown here is derived from an EMBL/GenBank/DDBJ whole genome shotgun (WGS) entry which is preliminary data.</text>
</comment>
<protein>
    <recommendedName>
        <fullName evidence="6">Phenylalanine-4-hydroxylase</fullName>
        <ecNumber evidence="5">1.14.16.1</ecNumber>
    </recommendedName>
    <alternativeName>
        <fullName evidence="12">Phe-4-monooxygenase</fullName>
    </alternativeName>
</protein>
<feature type="binding site" evidence="13">
    <location>
        <position position="116"/>
    </location>
    <ligand>
        <name>Fe cation</name>
        <dbReference type="ChEBI" id="CHEBI:24875"/>
    </ligand>
</feature>
<dbReference type="PANTHER" id="PTHR11473:SF24">
    <property type="entry name" value="PHENYLALANINE-4-HYDROXYLASE"/>
    <property type="match status" value="1"/>
</dbReference>
<evidence type="ECO:0000256" key="6">
    <source>
        <dbReference type="ARBA" id="ARBA00020276"/>
    </source>
</evidence>
<comment type="catalytic activity">
    <reaction evidence="1">
        <text>(6R)-L-erythro-5,6,7,8-tetrahydrobiopterin + L-phenylalanine + O2 = (4aS,6R)-4a-hydroxy-L-erythro-5,6,7,8-tetrahydrobiopterin + L-tyrosine</text>
        <dbReference type="Rhea" id="RHEA:20273"/>
        <dbReference type="ChEBI" id="CHEBI:15379"/>
        <dbReference type="ChEBI" id="CHEBI:15642"/>
        <dbReference type="ChEBI" id="CHEBI:58095"/>
        <dbReference type="ChEBI" id="CHEBI:58315"/>
        <dbReference type="ChEBI" id="CHEBI:59560"/>
        <dbReference type="EC" id="1.14.16.1"/>
    </reaction>
</comment>